<organism evidence="2 3">
    <name type="scientific">Fusarium floridanum</name>
    <dbReference type="NCBI Taxonomy" id="1325733"/>
    <lineage>
        <taxon>Eukaryota</taxon>
        <taxon>Fungi</taxon>
        <taxon>Dikarya</taxon>
        <taxon>Ascomycota</taxon>
        <taxon>Pezizomycotina</taxon>
        <taxon>Sordariomycetes</taxon>
        <taxon>Hypocreomycetidae</taxon>
        <taxon>Hypocreales</taxon>
        <taxon>Nectriaceae</taxon>
        <taxon>Fusarium</taxon>
        <taxon>Fusarium solani species complex</taxon>
    </lineage>
</organism>
<reference evidence="2 3" key="1">
    <citation type="submission" date="2017-06" db="EMBL/GenBank/DDBJ databases">
        <title>Comparative genomic analysis of Ambrosia Fusariam Clade fungi.</title>
        <authorList>
            <person name="Stajich J.E."/>
            <person name="Carrillo J."/>
            <person name="Kijimoto T."/>
            <person name="Eskalen A."/>
            <person name="O'Donnell K."/>
            <person name="Kasson M."/>
        </authorList>
    </citation>
    <scope>NUCLEOTIDE SEQUENCE [LARGE SCALE GENOMIC DNA]</scope>
    <source>
        <strain evidence="2 3">NRRL62606</strain>
    </source>
</reference>
<feature type="coiled-coil region" evidence="1">
    <location>
        <begin position="192"/>
        <end position="219"/>
    </location>
</feature>
<dbReference type="Proteomes" id="UP000287972">
    <property type="component" value="Unassembled WGS sequence"/>
</dbReference>
<evidence type="ECO:0000313" key="2">
    <source>
        <dbReference type="EMBL" id="RSL82150.1"/>
    </source>
</evidence>
<sequence>MMKIVSYRTGTWCPAVTMSSDANLLALPYEVREQVFQHYFKLDRGYFYDGESEKLVTADGQPIDLSLVYTCHSIANDTKHIPLSVNTITFSTVYREDWRERASGLAYILKCHHLLQADMVYHLLRFVTPEMYSQIGLQFPQSMPNIREELTTELQFHEGTNWRPALDWISVKLEFLEKQRESDYLESSHIFCKREKKRLRNLRRRLARAEEAEVEDDAEAGQTMRTLFGDVYKAPPCMTRFEKKMYRKERRAQKAAASASDQTQADPTDIEDTESTIFGDFFEPRTGLWWW</sequence>
<dbReference type="EMBL" id="NKCL01000106">
    <property type="protein sequence ID" value="RSL82150.1"/>
    <property type="molecule type" value="Genomic_DNA"/>
</dbReference>
<dbReference type="AlphaFoldDB" id="A0A428RX90"/>
<keyword evidence="3" id="KW-1185">Reference proteome</keyword>
<keyword evidence="1" id="KW-0175">Coiled coil</keyword>
<proteinExistence type="predicted"/>
<evidence type="ECO:0000313" key="3">
    <source>
        <dbReference type="Proteomes" id="UP000287972"/>
    </source>
</evidence>
<comment type="caution">
    <text evidence="2">The sequence shown here is derived from an EMBL/GenBank/DDBJ whole genome shotgun (WGS) entry which is preliminary data.</text>
</comment>
<name>A0A428RX90_9HYPO</name>
<accession>A0A428RX90</accession>
<protein>
    <submittedName>
        <fullName evidence="2">Uncharacterized protein</fullName>
    </submittedName>
</protein>
<gene>
    <name evidence="2" type="ORF">CEP51_005362</name>
</gene>
<evidence type="ECO:0000256" key="1">
    <source>
        <dbReference type="SAM" id="Coils"/>
    </source>
</evidence>